<accession>E3JBI9</accession>
<protein>
    <submittedName>
        <fullName evidence="2">Uncharacterized protein</fullName>
    </submittedName>
</protein>
<organism evidence="2 3">
    <name type="scientific">Pseudofrankia inefficax (strain DSM 45817 / CECT 9037 / DDB 130130 / EuI1c)</name>
    <name type="common">Frankia inefficax</name>
    <dbReference type="NCBI Taxonomy" id="298654"/>
    <lineage>
        <taxon>Bacteria</taxon>
        <taxon>Bacillati</taxon>
        <taxon>Actinomycetota</taxon>
        <taxon>Actinomycetes</taxon>
        <taxon>Frankiales</taxon>
        <taxon>Frankiaceae</taxon>
        <taxon>Pseudofrankia</taxon>
    </lineage>
</organism>
<feature type="region of interest" description="Disordered" evidence="1">
    <location>
        <begin position="69"/>
        <end position="116"/>
    </location>
</feature>
<dbReference type="InParanoid" id="E3JBI9"/>
<evidence type="ECO:0000256" key="1">
    <source>
        <dbReference type="SAM" id="MobiDB-lite"/>
    </source>
</evidence>
<keyword evidence="3" id="KW-1185">Reference proteome</keyword>
<dbReference type="AlphaFoldDB" id="E3JBI9"/>
<dbReference type="RefSeq" id="WP_013422980.1">
    <property type="nucleotide sequence ID" value="NC_014666.1"/>
</dbReference>
<proteinExistence type="predicted"/>
<dbReference type="HOGENOM" id="CLU_2206191_0_0_11"/>
<dbReference type="KEGG" id="fri:FraEuI1c_1805"/>
<dbReference type="eggNOG" id="ENOG5033A9R">
    <property type="taxonomic scope" value="Bacteria"/>
</dbReference>
<evidence type="ECO:0000313" key="2">
    <source>
        <dbReference type="EMBL" id="ADP79861.1"/>
    </source>
</evidence>
<sequence>MLIDCDTCSARGDACSDCVLSVLLAPPPVVEWDEDERRALALLADAGLLPRLRLVTPLDVVPTDGAAEQVVPPEPVTPSQQAIPLGEPFAPGPRQRTRPAHRPDAAGPGRRGRRAG</sequence>
<reference evidence="2 3" key="1">
    <citation type="submission" date="2010-10" db="EMBL/GenBank/DDBJ databases">
        <title>Complete sequence of Frankia sp. EuI1c.</title>
        <authorList>
            <consortium name="US DOE Joint Genome Institute"/>
            <person name="Lucas S."/>
            <person name="Copeland A."/>
            <person name="Lapidus A."/>
            <person name="Cheng J.-F."/>
            <person name="Bruce D."/>
            <person name="Goodwin L."/>
            <person name="Pitluck S."/>
            <person name="Chertkov O."/>
            <person name="Detter J.C."/>
            <person name="Han C."/>
            <person name="Tapia R."/>
            <person name="Land M."/>
            <person name="Hauser L."/>
            <person name="Jeffries C."/>
            <person name="Kyrpides N."/>
            <person name="Ivanova N."/>
            <person name="Mikhailova N."/>
            <person name="Beauchemin N."/>
            <person name="Sen A."/>
            <person name="Sur S.A."/>
            <person name="Gtari M."/>
            <person name="Wall L."/>
            <person name="Tisa L."/>
            <person name="Woyke T."/>
        </authorList>
    </citation>
    <scope>NUCLEOTIDE SEQUENCE [LARGE SCALE GENOMIC DNA]</scope>
    <source>
        <strain evidence="3">DSM 45817 / CECT 9037 / EuI1c</strain>
    </source>
</reference>
<dbReference type="EMBL" id="CP002299">
    <property type="protein sequence ID" value="ADP79861.1"/>
    <property type="molecule type" value="Genomic_DNA"/>
</dbReference>
<dbReference type="Proteomes" id="UP000002484">
    <property type="component" value="Chromosome"/>
</dbReference>
<dbReference type="OrthoDB" id="4774211at2"/>
<gene>
    <name evidence="2" type="ordered locus">FraEuI1c_1805</name>
</gene>
<evidence type="ECO:0000313" key="3">
    <source>
        <dbReference type="Proteomes" id="UP000002484"/>
    </source>
</evidence>
<name>E3JBI9_PSEI1</name>
<dbReference type="STRING" id="298654.FraEuI1c_1805"/>